<protein>
    <submittedName>
        <fullName evidence="1">14512_t:CDS:1</fullName>
    </submittedName>
</protein>
<feature type="non-terminal residue" evidence="1">
    <location>
        <position position="1"/>
    </location>
</feature>
<accession>A0A9N9P9L8</accession>
<evidence type="ECO:0000313" key="1">
    <source>
        <dbReference type="EMBL" id="CAG8802422.1"/>
    </source>
</evidence>
<comment type="caution">
    <text evidence="1">The sequence shown here is derived from an EMBL/GenBank/DDBJ whole genome shotgun (WGS) entry which is preliminary data.</text>
</comment>
<dbReference type="AlphaFoldDB" id="A0A9N9P9L8"/>
<feature type="non-terminal residue" evidence="1">
    <location>
        <position position="55"/>
    </location>
</feature>
<evidence type="ECO:0000313" key="2">
    <source>
        <dbReference type="Proteomes" id="UP000789405"/>
    </source>
</evidence>
<reference evidence="1" key="1">
    <citation type="submission" date="2021-06" db="EMBL/GenBank/DDBJ databases">
        <authorList>
            <person name="Kallberg Y."/>
            <person name="Tangrot J."/>
            <person name="Rosling A."/>
        </authorList>
    </citation>
    <scope>NUCLEOTIDE SEQUENCE</scope>
    <source>
        <strain evidence="1">MA453B</strain>
    </source>
</reference>
<sequence length="55" mass="6153">TNFSVLSFGFFAPTSLPHGLLVTGSSSMTDERLQERLEIAMIIIERVCGLQKFYT</sequence>
<keyword evidence="2" id="KW-1185">Reference proteome</keyword>
<gene>
    <name evidence="1" type="ORF">DERYTH_LOCUS23677</name>
</gene>
<dbReference type="EMBL" id="CAJVPY010036898">
    <property type="protein sequence ID" value="CAG8802422.1"/>
    <property type="molecule type" value="Genomic_DNA"/>
</dbReference>
<dbReference type="Proteomes" id="UP000789405">
    <property type="component" value="Unassembled WGS sequence"/>
</dbReference>
<proteinExistence type="predicted"/>
<name>A0A9N9P9L8_9GLOM</name>
<organism evidence="1 2">
    <name type="scientific">Dentiscutata erythropus</name>
    <dbReference type="NCBI Taxonomy" id="1348616"/>
    <lineage>
        <taxon>Eukaryota</taxon>
        <taxon>Fungi</taxon>
        <taxon>Fungi incertae sedis</taxon>
        <taxon>Mucoromycota</taxon>
        <taxon>Glomeromycotina</taxon>
        <taxon>Glomeromycetes</taxon>
        <taxon>Diversisporales</taxon>
        <taxon>Gigasporaceae</taxon>
        <taxon>Dentiscutata</taxon>
    </lineage>
</organism>